<feature type="region of interest" description="Disordered" evidence="1">
    <location>
        <begin position="213"/>
        <end position="236"/>
    </location>
</feature>
<protein>
    <submittedName>
        <fullName evidence="2">Uncharacterized protein</fullName>
    </submittedName>
</protein>
<reference evidence="2" key="1">
    <citation type="submission" date="2023-08" db="EMBL/GenBank/DDBJ databases">
        <title>Draft sequence of the Babesia gibsoni genome.</title>
        <authorList>
            <person name="Yamagishi J.Y."/>
            <person name="Xuan X.X."/>
        </authorList>
    </citation>
    <scope>NUCLEOTIDE SEQUENCE</scope>
    <source>
        <strain evidence="2">Azabu</strain>
    </source>
</reference>
<evidence type="ECO:0000313" key="2">
    <source>
        <dbReference type="EMBL" id="KAK1442490.1"/>
    </source>
</evidence>
<feature type="compositionally biased region" description="Polar residues" evidence="1">
    <location>
        <begin position="49"/>
        <end position="60"/>
    </location>
</feature>
<sequence>MSTDVDCVKIRCDTKFEADTFFNFPDDYDDQYLQKTLSAHTHQDDNESAETPSSNEFLLSNPANVDATRTQLDTSDAPPGFDDIMVKRKSDLLVCIGRFRAKHPDKVTLQEYMMHAYVIVHTKNPHTILTYEIIMTHSSLDPAQFSRVLYTQTLSRLEQEGFQTDAADLLNPRIQHDKEIVQMDRQISCLWQCYFSDLDEQDEVMTELNTVTPCRTSDGTPRSRDDNVDEPQAIENSGNLSFSDLMQVTELSKDVVYEALRLHGNRLVQRSVYGETRRLYGGNVAIGGQEAVAKASSTSEDLRSFVENIQKYSVDISSDVHHIGQERRMSTRQYNLLRKKLM</sequence>
<dbReference type="EMBL" id="JAVEPI010000003">
    <property type="protein sequence ID" value="KAK1442490.1"/>
    <property type="molecule type" value="Genomic_DNA"/>
</dbReference>
<evidence type="ECO:0000313" key="3">
    <source>
        <dbReference type="Proteomes" id="UP001230268"/>
    </source>
</evidence>
<keyword evidence="3" id="KW-1185">Reference proteome</keyword>
<feature type="region of interest" description="Disordered" evidence="1">
    <location>
        <begin position="40"/>
        <end position="60"/>
    </location>
</feature>
<proteinExistence type="predicted"/>
<comment type="caution">
    <text evidence="2">The sequence shown here is derived from an EMBL/GenBank/DDBJ whole genome shotgun (WGS) entry which is preliminary data.</text>
</comment>
<name>A0AAD8LH03_BABGI</name>
<organism evidence="2 3">
    <name type="scientific">Babesia gibsoni</name>
    <dbReference type="NCBI Taxonomy" id="33632"/>
    <lineage>
        <taxon>Eukaryota</taxon>
        <taxon>Sar</taxon>
        <taxon>Alveolata</taxon>
        <taxon>Apicomplexa</taxon>
        <taxon>Aconoidasida</taxon>
        <taxon>Piroplasmida</taxon>
        <taxon>Babesiidae</taxon>
        <taxon>Babesia</taxon>
    </lineage>
</organism>
<evidence type="ECO:0000256" key="1">
    <source>
        <dbReference type="SAM" id="MobiDB-lite"/>
    </source>
</evidence>
<gene>
    <name evidence="2" type="ORF">BgAZ_300080</name>
</gene>
<accession>A0AAD8LH03</accession>
<dbReference type="AlphaFoldDB" id="A0AAD8LH03"/>
<dbReference type="Proteomes" id="UP001230268">
    <property type="component" value="Unassembled WGS sequence"/>
</dbReference>